<name>A0A392PZI7_9FABA</name>
<accession>A0A392PZI7</accession>
<protein>
    <recommendedName>
        <fullName evidence="1">Aminotransferase-like plant mobile domain-containing protein</fullName>
    </recommendedName>
</protein>
<organism evidence="2 3">
    <name type="scientific">Trifolium medium</name>
    <dbReference type="NCBI Taxonomy" id="97028"/>
    <lineage>
        <taxon>Eukaryota</taxon>
        <taxon>Viridiplantae</taxon>
        <taxon>Streptophyta</taxon>
        <taxon>Embryophyta</taxon>
        <taxon>Tracheophyta</taxon>
        <taxon>Spermatophyta</taxon>
        <taxon>Magnoliopsida</taxon>
        <taxon>eudicotyledons</taxon>
        <taxon>Gunneridae</taxon>
        <taxon>Pentapetalae</taxon>
        <taxon>rosids</taxon>
        <taxon>fabids</taxon>
        <taxon>Fabales</taxon>
        <taxon>Fabaceae</taxon>
        <taxon>Papilionoideae</taxon>
        <taxon>50 kb inversion clade</taxon>
        <taxon>NPAAA clade</taxon>
        <taxon>Hologalegina</taxon>
        <taxon>IRL clade</taxon>
        <taxon>Trifolieae</taxon>
        <taxon>Trifolium</taxon>
    </lineage>
</organism>
<comment type="caution">
    <text evidence="2">The sequence shown here is derived from an EMBL/GenBank/DDBJ whole genome shotgun (WGS) entry which is preliminary data.</text>
</comment>
<dbReference type="Proteomes" id="UP000265520">
    <property type="component" value="Unassembled WGS sequence"/>
</dbReference>
<reference evidence="2 3" key="1">
    <citation type="journal article" date="2018" name="Front. Plant Sci.">
        <title>Red Clover (Trifolium pratense) and Zigzag Clover (T. medium) - A Picture of Genomic Similarities and Differences.</title>
        <authorList>
            <person name="Dluhosova J."/>
            <person name="Istvanek J."/>
            <person name="Nedelnik J."/>
            <person name="Repkova J."/>
        </authorList>
    </citation>
    <scope>NUCLEOTIDE SEQUENCE [LARGE SCALE GENOMIC DNA]</scope>
    <source>
        <strain evidence="3">cv. 10/8</strain>
        <tissue evidence="2">Leaf</tissue>
    </source>
</reference>
<dbReference type="GO" id="GO:0010073">
    <property type="term" value="P:meristem maintenance"/>
    <property type="evidence" value="ECO:0007669"/>
    <property type="project" value="InterPro"/>
</dbReference>
<feature type="non-terminal residue" evidence="2">
    <location>
        <position position="217"/>
    </location>
</feature>
<dbReference type="InterPro" id="IPR044824">
    <property type="entry name" value="MAIN-like"/>
</dbReference>
<evidence type="ECO:0000259" key="1">
    <source>
        <dbReference type="Pfam" id="PF10536"/>
    </source>
</evidence>
<dbReference type="PANTHER" id="PTHR46033">
    <property type="entry name" value="PROTEIN MAIN-LIKE 2"/>
    <property type="match status" value="1"/>
</dbReference>
<dbReference type="AlphaFoldDB" id="A0A392PZI7"/>
<evidence type="ECO:0000313" key="2">
    <source>
        <dbReference type="EMBL" id="MCI17072.1"/>
    </source>
</evidence>
<keyword evidence="3" id="KW-1185">Reference proteome</keyword>
<dbReference type="InterPro" id="IPR019557">
    <property type="entry name" value="AminoTfrase-like_pln_mobile"/>
</dbReference>
<evidence type="ECO:0000313" key="3">
    <source>
        <dbReference type="Proteomes" id="UP000265520"/>
    </source>
</evidence>
<dbReference type="PANTHER" id="PTHR46033:SF1">
    <property type="entry name" value="PROTEIN MAIN-LIKE 2"/>
    <property type="match status" value="1"/>
</dbReference>
<feature type="domain" description="Aminotransferase-like plant mobile" evidence="1">
    <location>
        <begin position="115"/>
        <end position="191"/>
    </location>
</feature>
<dbReference type="EMBL" id="LXQA010103746">
    <property type="protein sequence ID" value="MCI17072.1"/>
    <property type="molecule type" value="Genomic_DNA"/>
</dbReference>
<dbReference type="Pfam" id="PF10536">
    <property type="entry name" value="PMD"/>
    <property type="match status" value="1"/>
</dbReference>
<sequence>MLKDYEANQVPEPTLKLDSKKIWESQVIFPYSLNDTVYAYGGPKPDDNNRNKDTMSIFPVYQPCAPRVFIDEPYNFSYIKPPNKGFRSAPSVNEQYLKWLNRVKGNYAEFWKSYGIYEFIQLSKTGLKYQQEMLIVALHFFETSTNTFHFECGMMTPTLFDVAAITGLPPTGETYDPLKASDNIKLIYKANAYSKYIAEHQKDSEEVEDTEHVAFLA</sequence>
<proteinExistence type="predicted"/>